<dbReference type="EMBL" id="BPLR01000485">
    <property type="protein sequence ID" value="GIY95143.1"/>
    <property type="molecule type" value="Genomic_DNA"/>
</dbReference>
<keyword evidence="2" id="KW-1185">Reference proteome</keyword>
<comment type="caution">
    <text evidence="1">The sequence shown here is derived from an EMBL/GenBank/DDBJ whole genome shotgun (WGS) entry which is preliminary data.</text>
</comment>
<evidence type="ECO:0000313" key="1">
    <source>
        <dbReference type="EMBL" id="GIY95143.1"/>
    </source>
</evidence>
<dbReference type="AlphaFoldDB" id="A0AAV4XKE5"/>
<name>A0AAV4XKE5_CAEEX</name>
<sequence>MGTTEQPQTVYYLPLHNTRENEWWFTTSQRQRIKVPACLLMAISHCRSRQEEAKTEIAMSRIAKALIPLRKLRHIYGVNFDLRLIYTGDDESMEVFAWRKGADTLLARRPFTSDKSSA</sequence>
<gene>
    <name evidence="1" type="ORF">CEXT_537901</name>
</gene>
<reference evidence="1 2" key="1">
    <citation type="submission" date="2021-06" db="EMBL/GenBank/DDBJ databases">
        <title>Caerostris extrusa draft genome.</title>
        <authorList>
            <person name="Kono N."/>
            <person name="Arakawa K."/>
        </authorList>
    </citation>
    <scope>NUCLEOTIDE SEQUENCE [LARGE SCALE GENOMIC DNA]</scope>
</reference>
<dbReference type="Proteomes" id="UP001054945">
    <property type="component" value="Unassembled WGS sequence"/>
</dbReference>
<accession>A0AAV4XKE5</accession>
<proteinExistence type="predicted"/>
<evidence type="ECO:0000313" key="2">
    <source>
        <dbReference type="Proteomes" id="UP001054945"/>
    </source>
</evidence>
<organism evidence="1 2">
    <name type="scientific">Caerostris extrusa</name>
    <name type="common">Bark spider</name>
    <name type="synonym">Caerostris bankana</name>
    <dbReference type="NCBI Taxonomy" id="172846"/>
    <lineage>
        <taxon>Eukaryota</taxon>
        <taxon>Metazoa</taxon>
        <taxon>Ecdysozoa</taxon>
        <taxon>Arthropoda</taxon>
        <taxon>Chelicerata</taxon>
        <taxon>Arachnida</taxon>
        <taxon>Araneae</taxon>
        <taxon>Araneomorphae</taxon>
        <taxon>Entelegynae</taxon>
        <taxon>Araneoidea</taxon>
        <taxon>Araneidae</taxon>
        <taxon>Caerostris</taxon>
    </lineage>
</organism>
<protein>
    <submittedName>
        <fullName evidence="1">Uncharacterized protein</fullName>
    </submittedName>
</protein>